<keyword evidence="8" id="KW-1185">Reference proteome</keyword>
<evidence type="ECO:0000256" key="5">
    <source>
        <dbReference type="PROSITE-ProRule" id="PRU01091"/>
    </source>
</evidence>
<dbReference type="Gene3D" id="1.10.10.10">
    <property type="entry name" value="Winged helix-like DNA-binding domain superfamily/Winged helix DNA-binding domain"/>
    <property type="match status" value="1"/>
</dbReference>
<evidence type="ECO:0000256" key="3">
    <source>
        <dbReference type="ARBA" id="ARBA00023125"/>
    </source>
</evidence>
<gene>
    <name evidence="7" type="ORF">BC739_008115</name>
</gene>
<comment type="caution">
    <text evidence="7">The sequence shown here is derived from an EMBL/GenBank/DDBJ whole genome shotgun (WGS) entry which is preliminary data.</text>
</comment>
<comment type="similarity">
    <text evidence="1">Belongs to the AfsR/DnrI/RedD regulatory family.</text>
</comment>
<accession>A0ABR6BVC6</accession>
<dbReference type="SUPFAM" id="SSF46894">
    <property type="entry name" value="C-terminal effector domain of the bipartite response regulators"/>
    <property type="match status" value="1"/>
</dbReference>
<dbReference type="SMART" id="SM01043">
    <property type="entry name" value="BTAD"/>
    <property type="match status" value="1"/>
</dbReference>
<keyword evidence="4" id="KW-0804">Transcription</keyword>
<dbReference type="PANTHER" id="PTHR35807">
    <property type="entry name" value="TRANSCRIPTIONAL REGULATOR REDD-RELATED"/>
    <property type="match status" value="1"/>
</dbReference>
<reference evidence="7 8" key="1">
    <citation type="submission" date="2020-08" db="EMBL/GenBank/DDBJ databases">
        <title>Genomic Encyclopedia of Archaeal and Bacterial Type Strains, Phase II (KMG-II): from individual species to whole genera.</title>
        <authorList>
            <person name="Goeker M."/>
        </authorList>
    </citation>
    <scope>NUCLEOTIDE SEQUENCE [LARGE SCALE GENOMIC DNA]</scope>
    <source>
        <strain evidence="7 8">DSM 43850</strain>
    </source>
</reference>
<dbReference type="InterPro" id="IPR036388">
    <property type="entry name" value="WH-like_DNA-bd_sf"/>
</dbReference>
<dbReference type="Gene3D" id="3.40.50.300">
    <property type="entry name" value="P-loop containing nucleotide triphosphate hydrolases"/>
    <property type="match status" value="1"/>
</dbReference>
<dbReference type="Proteomes" id="UP000517916">
    <property type="component" value="Unassembled WGS sequence"/>
</dbReference>
<dbReference type="EMBL" id="JACJID010000007">
    <property type="protein sequence ID" value="MBA8930868.1"/>
    <property type="molecule type" value="Genomic_DNA"/>
</dbReference>
<dbReference type="PROSITE" id="PS51755">
    <property type="entry name" value="OMPR_PHOB"/>
    <property type="match status" value="1"/>
</dbReference>
<dbReference type="SUPFAM" id="SSF52540">
    <property type="entry name" value="P-loop containing nucleoside triphosphate hydrolases"/>
    <property type="match status" value="1"/>
</dbReference>
<evidence type="ECO:0000256" key="1">
    <source>
        <dbReference type="ARBA" id="ARBA00005820"/>
    </source>
</evidence>
<dbReference type="InterPro" id="IPR027417">
    <property type="entry name" value="P-loop_NTPase"/>
</dbReference>
<evidence type="ECO:0000256" key="4">
    <source>
        <dbReference type="ARBA" id="ARBA00023163"/>
    </source>
</evidence>
<proteinExistence type="inferred from homology"/>
<dbReference type="Gene3D" id="1.25.40.10">
    <property type="entry name" value="Tetratricopeptide repeat domain"/>
    <property type="match status" value="1"/>
</dbReference>
<dbReference type="InterPro" id="IPR001867">
    <property type="entry name" value="OmpR/PhoB-type_DNA-bd"/>
</dbReference>
<dbReference type="InterPro" id="IPR049945">
    <property type="entry name" value="AAA_22"/>
</dbReference>
<name>A0ABR6BVC6_9PSEU</name>
<feature type="DNA-binding region" description="OmpR/PhoB-type" evidence="5">
    <location>
        <begin position="1"/>
        <end position="55"/>
    </location>
</feature>
<organism evidence="7 8">
    <name type="scientific">Kutzneria viridogrisea</name>
    <dbReference type="NCBI Taxonomy" id="47990"/>
    <lineage>
        <taxon>Bacteria</taxon>
        <taxon>Bacillati</taxon>
        <taxon>Actinomycetota</taxon>
        <taxon>Actinomycetes</taxon>
        <taxon>Pseudonocardiales</taxon>
        <taxon>Pseudonocardiaceae</taxon>
        <taxon>Kutzneria</taxon>
    </lineage>
</organism>
<feature type="domain" description="OmpR/PhoB-type" evidence="6">
    <location>
        <begin position="1"/>
        <end position="55"/>
    </location>
</feature>
<evidence type="ECO:0000259" key="6">
    <source>
        <dbReference type="PROSITE" id="PS51755"/>
    </source>
</evidence>
<dbReference type="InterPro" id="IPR051677">
    <property type="entry name" value="AfsR-DnrI-RedD_regulator"/>
</dbReference>
<dbReference type="PANTHER" id="PTHR35807:SF1">
    <property type="entry name" value="TRANSCRIPTIONAL REGULATOR REDD"/>
    <property type="match status" value="1"/>
</dbReference>
<keyword evidence="2" id="KW-0805">Transcription regulation</keyword>
<evidence type="ECO:0000256" key="2">
    <source>
        <dbReference type="ARBA" id="ARBA00023015"/>
    </source>
</evidence>
<protein>
    <submittedName>
        <fullName evidence="7">DNA-binding SARP family transcriptional activator</fullName>
    </submittedName>
</protein>
<keyword evidence="3 5" id="KW-0238">DNA-binding</keyword>
<evidence type="ECO:0000313" key="7">
    <source>
        <dbReference type="EMBL" id="MBA8930868.1"/>
    </source>
</evidence>
<sequence length="589" mass="63507">MHLDQLVEELWEHRPPGSPSTTLQTYVYQLRKLLTPGSRGGTALQTKPRGYQLLLGENAQVDVRSFEALLTRGRKSLDAGAHLEAAGLLREALGLWRGPAFGGIVQGPVLSAYATHLEESRKSAMELCFEADLALGRHRHVVDELSGVVRSHPTHEGFSAKLMTALYRCGRKVEALEVFRRLRAEFVDQLGLEPSAALHDLHQRVLTDDHSLSPASEPETAVEAAQVPRIVTAPPQNGSTLAQIPPASFHFVGRQAELGLLVGLFGPAEAERRPGLRMAEVTGPPGVGKSTLAVTVAHQVRQSYPDGQVFVDLTPVNNGTATLAQVLTGAMRAAAVPLPEGESDPAALAYAFRGWSADRRVLVVVDDVMSTEQVHCLHPSGPGSGLLVASRRRLHSPGATAVVDLAPLPVAEGVHMLAAIIGEQRVAAELDSAVELVHACRGLPLAIRAVGGRLAYRTRWTLAGMVFRLSEHPDWPLRVSAGAVPLRETLLGNYTSLPEAARGAFRTIVERGADEVTAQWLAGALCLDPVDAEQLLEALADSFLLEEVVDTGHRYRLPAMARLLREADIPLTRQTEYMDLPRQCTASPA</sequence>
<dbReference type="InterPro" id="IPR011990">
    <property type="entry name" value="TPR-like_helical_dom_sf"/>
</dbReference>
<evidence type="ECO:0000313" key="8">
    <source>
        <dbReference type="Proteomes" id="UP000517916"/>
    </source>
</evidence>
<dbReference type="Pfam" id="PF13401">
    <property type="entry name" value="AAA_22"/>
    <property type="match status" value="1"/>
</dbReference>
<dbReference type="GO" id="GO:0003677">
    <property type="term" value="F:DNA binding"/>
    <property type="evidence" value="ECO:0007669"/>
    <property type="project" value="UniProtKB-KW"/>
</dbReference>
<dbReference type="Pfam" id="PF03704">
    <property type="entry name" value="BTAD"/>
    <property type="match status" value="1"/>
</dbReference>
<dbReference type="InterPro" id="IPR016032">
    <property type="entry name" value="Sig_transdc_resp-reg_C-effctor"/>
</dbReference>
<dbReference type="InterPro" id="IPR005158">
    <property type="entry name" value="BTAD"/>
</dbReference>
<dbReference type="SUPFAM" id="SSF48452">
    <property type="entry name" value="TPR-like"/>
    <property type="match status" value="1"/>
</dbReference>
<dbReference type="PRINTS" id="PR00364">
    <property type="entry name" value="DISEASERSIST"/>
</dbReference>
<dbReference type="CDD" id="cd15831">
    <property type="entry name" value="BTAD"/>
    <property type="match status" value="1"/>
</dbReference>